<dbReference type="InterPro" id="IPR034170">
    <property type="entry name" value="Retropepsin-like_cat_dom"/>
</dbReference>
<dbReference type="InterPro" id="IPR051592">
    <property type="entry name" value="HERV-K_Pro_peptidase_A2"/>
</dbReference>
<dbReference type="GO" id="GO:0006508">
    <property type="term" value="P:proteolysis"/>
    <property type="evidence" value="ECO:0007669"/>
    <property type="project" value="UniProtKB-KW"/>
</dbReference>
<protein>
    <recommendedName>
        <fullName evidence="4">Peptidase A2 domain-containing protein</fullName>
    </recommendedName>
</protein>
<dbReference type="Gene3D" id="2.40.70.10">
    <property type="entry name" value="Acid Proteases"/>
    <property type="match status" value="1"/>
</dbReference>
<keyword evidence="1" id="KW-0645">Protease</keyword>
<sequence>MSKGVHVHLGIIDADFKDEISVMISTSVPYCIMTGDHIAQPLLLPYIALNSTLIEWQGGFVSTHKQLFWQTFLKDRRPEMTLQINGKSFTALVDSGADVTIISSKFWPKSWPLSPVSSVFISAGKATDIQQSIEIFLCKGPEGQAATIQLYVTDIAINLWERDLLSQWGAYTNFPYVSPAATNTMSKMNYNPLKGLGQENGHMEPITAEMRPPYKGLGYPVQN</sequence>
<dbReference type="InterPro" id="IPR018061">
    <property type="entry name" value="Retropepsins"/>
</dbReference>
<dbReference type="PROSITE" id="PS00141">
    <property type="entry name" value="ASP_PROTEASE"/>
    <property type="match status" value="1"/>
</dbReference>
<feature type="domain" description="Peptidase A2" evidence="4">
    <location>
        <begin position="89"/>
        <end position="164"/>
    </location>
</feature>
<dbReference type="EMBL" id="CAAGRJ010003181">
    <property type="protein sequence ID" value="VFV21003.1"/>
    <property type="molecule type" value="Genomic_DNA"/>
</dbReference>
<keyword evidence="2" id="KW-0064">Aspartyl protease</keyword>
<dbReference type="PROSITE" id="PS50175">
    <property type="entry name" value="ASP_PROT_RETROV"/>
    <property type="match status" value="1"/>
</dbReference>
<dbReference type="PANTHER" id="PTHR19422:SF123">
    <property type="entry name" value="RT1 CLASS I, LOCUS CE15"/>
    <property type="match status" value="1"/>
</dbReference>
<evidence type="ECO:0000259" key="4">
    <source>
        <dbReference type="PROSITE" id="PS50175"/>
    </source>
</evidence>
<proteinExistence type="predicted"/>
<dbReference type="SUPFAM" id="SSF50630">
    <property type="entry name" value="Acid proteases"/>
    <property type="match status" value="1"/>
</dbReference>
<dbReference type="AlphaFoldDB" id="A0A485MMH6"/>
<keyword evidence="6" id="KW-1185">Reference proteome</keyword>
<dbReference type="InterPro" id="IPR036157">
    <property type="entry name" value="dUTPase-like_sf"/>
</dbReference>
<keyword evidence="3" id="KW-0378">Hydrolase</keyword>
<dbReference type="CDD" id="cd05482">
    <property type="entry name" value="HIV_retropepsin_like"/>
    <property type="match status" value="1"/>
</dbReference>
<dbReference type="InterPro" id="IPR021109">
    <property type="entry name" value="Peptidase_aspartic_dom_sf"/>
</dbReference>
<evidence type="ECO:0000256" key="2">
    <source>
        <dbReference type="ARBA" id="ARBA00022750"/>
    </source>
</evidence>
<dbReference type="InterPro" id="IPR001969">
    <property type="entry name" value="Aspartic_peptidase_AS"/>
</dbReference>
<dbReference type="Proteomes" id="UP000386466">
    <property type="component" value="Unassembled WGS sequence"/>
</dbReference>
<dbReference type="Pfam" id="PF00077">
    <property type="entry name" value="RVP"/>
    <property type="match status" value="1"/>
</dbReference>
<dbReference type="Gene3D" id="2.70.40.10">
    <property type="match status" value="1"/>
</dbReference>
<gene>
    <name evidence="5" type="ORF">LYPA_23C014532</name>
</gene>
<evidence type="ECO:0000313" key="5">
    <source>
        <dbReference type="EMBL" id="VFV21003.1"/>
    </source>
</evidence>
<dbReference type="SUPFAM" id="SSF51283">
    <property type="entry name" value="dUTPase-like"/>
    <property type="match status" value="1"/>
</dbReference>
<dbReference type="GO" id="GO:0004190">
    <property type="term" value="F:aspartic-type endopeptidase activity"/>
    <property type="evidence" value="ECO:0007669"/>
    <property type="project" value="UniProtKB-KW"/>
</dbReference>
<accession>A0A485MMH6</accession>
<evidence type="ECO:0000256" key="3">
    <source>
        <dbReference type="ARBA" id="ARBA00022801"/>
    </source>
</evidence>
<evidence type="ECO:0000313" key="6">
    <source>
        <dbReference type="Proteomes" id="UP000386466"/>
    </source>
</evidence>
<dbReference type="InterPro" id="IPR001995">
    <property type="entry name" value="Peptidase_A2_cat"/>
</dbReference>
<evidence type="ECO:0000256" key="1">
    <source>
        <dbReference type="ARBA" id="ARBA00022670"/>
    </source>
</evidence>
<reference evidence="5 6" key="1">
    <citation type="submission" date="2019-01" db="EMBL/GenBank/DDBJ databases">
        <authorList>
            <person name="Alioto T."/>
            <person name="Alioto T."/>
        </authorList>
    </citation>
    <scope>NUCLEOTIDE SEQUENCE [LARGE SCALE GENOMIC DNA]</scope>
</reference>
<name>A0A485MMH6_LYNPA</name>
<organism evidence="5 6">
    <name type="scientific">Lynx pardinus</name>
    <name type="common">Iberian lynx</name>
    <name type="synonym">Felis pardina</name>
    <dbReference type="NCBI Taxonomy" id="191816"/>
    <lineage>
        <taxon>Eukaryota</taxon>
        <taxon>Metazoa</taxon>
        <taxon>Chordata</taxon>
        <taxon>Craniata</taxon>
        <taxon>Vertebrata</taxon>
        <taxon>Euteleostomi</taxon>
        <taxon>Mammalia</taxon>
        <taxon>Eutheria</taxon>
        <taxon>Laurasiatheria</taxon>
        <taxon>Carnivora</taxon>
        <taxon>Feliformia</taxon>
        <taxon>Felidae</taxon>
        <taxon>Felinae</taxon>
        <taxon>Lynx</taxon>
    </lineage>
</organism>
<dbReference type="PANTHER" id="PTHR19422">
    <property type="entry name" value="GAG RETROVIRAL POLYPROTEIN"/>
    <property type="match status" value="1"/>
</dbReference>